<protein>
    <submittedName>
        <fullName evidence="2">Uncharacterized protein</fullName>
    </submittedName>
</protein>
<dbReference type="InParanoid" id="A0A1X7TX36"/>
<dbReference type="AlphaFoldDB" id="A0A1X7TX36"/>
<feature type="coiled-coil region" evidence="1">
    <location>
        <begin position="35"/>
        <end position="73"/>
    </location>
</feature>
<dbReference type="Gene3D" id="3.80.10.10">
    <property type="entry name" value="Ribonuclease Inhibitor"/>
    <property type="match status" value="1"/>
</dbReference>
<evidence type="ECO:0000256" key="1">
    <source>
        <dbReference type="SAM" id="Coils"/>
    </source>
</evidence>
<proteinExistence type="predicted"/>
<evidence type="ECO:0000313" key="2">
    <source>
        <dbReference type="EnsemblMetazoa" id="Aqu2.1.19953_001"/>
    </source>
</evidence>
<name>A0A1X7TX36_AMPQE</name>
<keyword evidence="1" id="KW-0175">Coiled coil</keyword>
<accession>A0A1X7TX36</accession>
<sequence length="266" mass="30223">MDLKENTCSLEQKLGELQNNESYLKGQLEMKDKIIRVAIMEKEKMDDKMRNLKEQQQKEIKTFQDKILSLRLQLLQNQGGTASKETAIEKETTNQPVPIPQQQEYDPHTAYLYINRTRLSLDSVHSIVDVLQRLKALRLSNVYLPPTSLSYILNALLTNESLKEFTIQFEDQMMLPLSSTSAGFYAQAISNIIQSNSTLQYISILGLRLGEAGVVKILLALAKDNNTLRLLTLDLSHQATAYRFAEANGPIKDRLIQISVISFFSK</sequence>
<dbReference type="InterPro" id="IPR032675">
    <property type="entry name" value="LRR_dom_sf"/>
</dbReference>
<reference evidence="2" key="1">
    <citation type="submission" date="2017-05" db="UniProtKB">
        <authorList>
            <consortium name="EnsemblMetazoa"/>
        </authorList>
    </citation>
    <scope>IDENTIFICATION</scope>
</reference>
<dbReference type="EnsemblMetazoa" id="Aqu2.1.19953_001">
    <property type="protein sequence ID" value="Aqu2.1.19953_001"/>
    <property type="gene ID" value="Aqu2.1.19953"/>
</dbReference>
<organism evidence="2">
    <name type="scientific">Amphimedon queenslandica</name>
    <name type="common">Sponge</name>
    <dbReference type="NCBI Taxonomy" id="400682"/>
    <lineage>
        <taxon>Eukaryota</taxon>
        <taxon>Metazoa</taxon>
        <taxon>Porifera</taxon>
        <taxon>Demospongiae</taxon>
        <taxon>Heteroscleromorpha</taxon>
        <taxon>Haplosclerida</taxon>
        <taxon>Niphatidae</taxon>
        <taxon>Amphimedon</taxon>
    </lineage>
</organism>
<dbReference type="SUPFAM" id="SSF52047">
    <property type="entry name" value="RNI-like"/>
    <property type="match status" value="1"/>
</dbReference>